<organism evidence="1 2">
    <name type="scientific">Zoogloea ramigera</name>
    <dbReference type="NCBI Taxonomy" id="350"/>
    <lineage>
        <taxon>Bacteria</taxon>
        <taxon>Pseudomonadati</taxon>
        <taxon>Pseudomonadota</taxon>
        <taxon>Betaproteobacteria</taxon>
        <taxon>Rhodocyclales</taxon>
        <taxon>Zoogloeaceae</taxon>
        <taxon>Zoogloea</taxon>
    </lineage>
</organism>
<protein>
    <submittedName>
        <fullName evidence="1">Uncharacterized protein</fullName>
    </submittedName>
</protein>
<evidence type="ECO:0000313" key="2">
    <source>
        <dbReference type="Proteomes" id="UP000318422"/>
    </source>
</evidence>
<evidence type="ECO:0000313" key="1">
    <source>
        <dbReference type="EMBL" id="GEC96072.1"/>
    </source>
</evidence>
<accession>A0A4Y4CVC8</accession>
<dbReference type="OrthoDB" id="9180935at2"/>
<dbReference type="EMBL" id="BJNV01000034">
    <property type="protein sequence ID" value="GEC96072.1"/>
    <property type="molecule type" value="Genomic_DNA"/>
</dbReference>
<gene>
    <name evidence="1" type="ORF">ZRA01_21450</name>
</gene>
<sequence>MLTTGLATVALGVLALAPRLPRLARRYDAAALAPIDGTPAEAADSPLRHRLDAWVAKGAGHGATLLPWSRPAVPTPLAIAFTPASHARAVHHFGYRLAGYHQLTRRSRVGGIIYRLGVQLRPLAWFLPRRADEPWDDAWLARADEARLDALSRWLPRRPTLIVLEGEAADSAGRVAQALAHAAQHGDQPVRLLVLGKRPADTPSGVPLTPL</sequence>
<dbReference type="AlphaFoldDB" id="A0A4Y4CVC8"/>
<dbReference type="RefSeq" id="WP_141352034.1">
    <property type="nucleotide sequence ID" value="NZ_BJNV01000034.1"/>
</dbReference>
<name>A0A4Y4CVC8_ZOORA</name>
<reference evidence="1 2" key="1">
    <citation type="submission" date="2019-06" db="EMBL/GenBank/DDBJ databases">
        <title>Whole genome shotgun sequence of Zoogloea ramigera NBRC 15342.</title>
        <authorList>
            <person name="Hosoyama A."/>
            <person name="Uohara A."/>
            <person name="Ohji S."/>
            <person name="Ichikawa N."/>
        </authorList>
    </citation>
    <scope>NUCLEOTIDE SEQUENCE [LARGE SCALE GENOMIC DNA]</scope>
    <source>
        <strain evidence="1 2">NBRC 15342</strain>
    </source>
</reference>
<dbReference type="Proteomes" id="UP000318422">
    <property type="component" value="Unassembled WGS sequence"/>
</dbReference>
<comment type="caution">
    <text evidence="1">The sequence shown here is derived from an EMBL/GenBank/DDBJ whole genome shotgun (WGS) entry which is preliminary data.</text>
</comment>
<keyword evidence="2" id="KW-1185">Reference proteome</keyword>
<proteinExistence type="predicted"/>